<keyword evidence="4" id="KW-0560">Oxidoreductase</keyword>
<dbReference type="PANTHER" id="PTHR10578:SF107">
    <property type="entry name" value="2-HYDROXYACID OXIDASE 1"/>
    <property type="match status" value="1"/>
</dbReference>
<keyword evidence="2" id="KW-0285">Flavoprotein</keyword>
<evidence type="ECO:0000313" key="10">
    <source>
        <dbReference type="Proteomes" id="UP001524435"/>
    </source>
</evidence>
<dbReference type="InterPro" id="IPR000262">
    <property type="entry name" value="FMN-dep_DH"/>
</dbReference>
<feature type="domain" description="FMN hydroxy acid dehydrogenase" evidence="8">
    <location>
        <begin position="37"/>
        <end position="341"/>
    </location>
</feature>
<evidence type="ECO:0000256" key="4">
    <source>
        <dbReference type="ARBA" id="ARBA00023002"/>
    </source>
</evidence>
<comment type="cofactor">
    <cofactor evidence="1">
        <name>FMN</name>
        <dbReference type="ChEBI" id="CHEBI:58210"/>
    </cofactor>
</comment>
<gene>
    <name evidence="9" type="ORF">NE663_06150</name>
</gene>
<dbReference type="Proteomes" id="UP001524435">
    <property type="component" value="Unassembled WGS sequence"/>
</dbReference>
<dbReference type="InterPro" id="IPR013785">
    <property type="entry name" value="Aldolase_TIM"/>
</dbReference>
<keyword evidence="3" id="KW-0288">FMN</keyword>
<evidence type="ECO:0000313" key="9">
    <source>
        <dbReference type="EMBL" id="MCQ5121842.1"/>
    </source>
</evidence>
<evidence type="ECO:0000256" key="7">
    <source>
        <dbReference type="ARBA" id="ARBA00048754"/>
    </source>
</evidence>
<evidence type="ECO:0000259" key="8">
    <source>
        <dbReference type="PROSITE" id="PS51349"/>
    </source>
</evidence>
<proteinExistence type="inferred from homology"/>
<dbReference type="PANTHER" id="PTHR10578">
    <property type="entry name" value="S -2-HYDROXY-ACID OXIDASE-RELATED"/>
    <property type="match status" value="1"/>
</dbReference>
<dbReference type="InterPro" id="IPR012133">
    <property type="entry name" value="Alpha-hydoxy_acid_DH_FMN"/>
</dbReference>
<evidence type="ECO:0000256" key="5">
    <source>
        <dbReference type="ARBA" id="ARBA00024042"/>
    </source>
</evidence>
<evidence type="ECO:0000256" key="2">
    <source>
        <dbReference type="ARBA" id="ARBA00022630"/>
    </source>
</evidence>
<dbReference type="InterPro" id="IPR037396">
    <property type="entry name" value="FMN_HAD"/>
</dbReference>
<evidence type="ECO:0000256" key="6">
    <source>
        <dbReference type="ARBA" id="ARBA00029513"/>
    </source>
</evidence>
<protein>
    <recommendedName>
        <fullName evidence="6">L-lactate oxidase</fullName>
    </recommendedName>
</protein>
<keyword evidence="10" id="KW-1185">Reference proteome</keyword>
<comment type="similarity">
    <text evidence="5">Belongs to the FMN-dependent alpha-hydroxy acid dehydrogenase family.</text>
</comment>
<evidence type="ECO:0000256" key="1">
    <source>
        <dbReference type="ARBA" id="ARBA00001917"/>
    </source>
</evidence>
<dbReference type="Gene3D" id="3.20.20.70">
    <property type="entry name" value="Aldolase class I"/>
    <property type="match status" value="1"/>
</dbReference>
<comment type="catalytic activity">
    <reaction evidence="7">
        <text>(S)-lactate + O2 = pyruvate + H2O2</text>
        <dbReference type="Rhea" id="RHEA:55868"/>
        <dbReference type="ChEBI" id="CHEBI:15361"/>
        <dbReference type="ChEBI" id="CHEBI:15379"/>
        <dbReference type="ChEBI" id="CHEBI:16240"/>
        <dbReference type="ChEBI" id="CHEBI:16651"/>
    </reaction>
    <physiologicalReaction direction="left-to-right" evidence="7">
        <dbReference type="Rhea" id="RHEA:55869"/>
    </physiologicalReaction>
</comment>
<dbReference type="CDD" id="cd02809">
    <property type="entry name" value="alpha_hydroxyacid_oxid_FMN"/>
    <property type="match status" value="1"/>
</dbReference>
<dbReference type="SMART" id="SM01240">
    <property type="entry name" value="IMPDH"/>
    <property type="match status" value="1"/>
</dbReference>
<evidence type="ECO:0000256" key="3">
    <source>
        <dbReference type="ARBA" id="ARBA00022643"/>
    </source>
</evidence>
<reference evidence="9 10" key="1">
    <citation type="submission" date="2022-06" db="EMBL/GenBank/DDBJ databases">
        <title>Isolation of gut microbiota from human fecal samples.</title>
        <authorList>
            <person name="Pamer E.G."/>
            <person name="Barat B."/>
            <person name="Waligurski E."/>
            <person name="Medina S."/>
            <person name="Paddock L."/>
            <person name="Mostad J."/>
        </authorList>
    </citation>
    <scope>NUCLEOTIDE SEQUENCE [LARGE SCALE GENOMIC DNA]</scope>
    <source>
        <strain evidence="9 10">DFI.6.1</strain>
    </source>
</reference>
<organism evidence="9 10">
    <name type="scientific">Massilicoli timonensis</name>
    <dbReference type="NCBI Taxonomy" id="2015901"/>
    <lineage>
        <taxon>Bacteria</taxon>
        <taxon>Bacillati</taxon>
        <taxon>Bacillota</taxon>
        <taxon>Erysipelotrichia</taxon>
        <taxon>Erysipelotrichales</taxon>
        <taxon>Erysipelotrichaceae</taxon>
        <taxon>Massilicoli</taxon>
    </lineage>
</organism>
<dbReference type="RefSeq" id="WP_102266236.1">
    <property type="nucleotide sequence ID" value="NZ_CALVCM010000013.1"/>
</dbReference>
<dbReference type="Pfam" id="PF01070">
    <property type="entry name" value="FMN_dh"/>
    <property type="match status" value="2"/>
</dbReference>
<dbReference type="EMBL" id="JANGCH010000007">
    <property type="protein sequence ID" value="MCQ5121842.1"/>
    <property type="molecule type" value="Genomic_DNA"/>
</dbReference>
<dbReference type="SUPFAM" id="SSF51395">
    <property type="entry name" value="FMN-linked oxidoreductases"/>
    <property type="match status" value="1"/>
</dbReference>
<name>A0ABT1SKT7_9FIRM</name>
<accession>A0ABT1SKT7</accession>
<dbReference type="PROSITE" id="PS51349">
    <property type="entry name" value="FMN_HYDROXY_ACID_DH_2"/>
    <property type="match status" value="1"/>
</dbReference>
<comment type="caution">
    <text evidence="9">The sequence shown here is derived from an EMBL/GenBank/DDBJ whole genome shotgun (WGS) entry which is preliminary data.</text>
</comment>
<dbReference type="PIRSF" id="PIRSF000138">
    <property type="entry name" value="Al-hdrx_acd_dh"/>
    <property type="match status" value="1"/>
</dbReference>
<sequence length="341" mass="36297">MEQWSEVLEAAKVKAEKCHCCKICNGKACRGETPGVGGKGSGEAFVRNYEKLRDVLLVLDTITTNEEIDTSADFFGHRVSLPVYAAPISGIRQNYGADLEDGAYTEMLVEGCLQAGTIAFTGDGMYDAMFLDPLAALAKRNGRGVATIKPWQEKDFQWRAEAACEAGVLAIATDVDASGLTNLRNSVTPVGFKDVEGLRALKKLANRPLIVKGILSVKGALKAKEAGADAIIVSNHGGRVLDECLSGIEVLPEIVDALKGSGMRILVDGGFRSGLDVFKALALGADGVLIGRPLSLAVIGDGAEGVKIYLEKIALELRETMAMCGVKKISEISREHVKVLF</sequence>